<feature type="transmembrane region" description="Helical" evidence="1">
    <location>
        <begin position="236"/>
        <end position="257"/>
    </location>
</feature>
<comment type="caution">
    <text evidence="2">The sequence shown here is derived from an EMBL/GenBank/DDBJ whole genome shotgun (WGS) entry which is preliminary data.</text>
</comment>
<reference evidence="2 3" key="1">
    <citation type="submission" date="2019-03" db="EMBL/GenBank/DDBJ databases">
        <title>Genomic Encyclopedia of Type Strains, Phase IV (KMG-IV): sequencing the most valuable type-strain genomes for metagenomic binning, comparative biology and taxonomic classification.</title>
        <authorList>
            <person name="Goeker M."/>
        </authorList>
    </citation>
    <scope>NUCLEOTIDE SEQUENCE [LARGE SCALE GENOMIC DNA]</scope>
    <source>
        <strain evidence="2 3">DSM 28697</strain>
    </source>
</reference>
<dbReference type="AlphaFoldDB" id="A0A4R6U5Q2"/>
<dbReference type="EMBL" id="SNYJ01000010">
    <property type="protein sequence ID" value="TDQ38364.1"/>
    <property type="molecule type" value="Genomic_DNA"/>
</dbReference>
<proteinExistence type="predicted"/>
<evidence type="ECO:0000256" key="1">
    <source>
        <dbReference type="SAM" id="Phobius"/>
    </source>
</evidence>
<protein>
    <recommendedName>
        <fullName evidence="4">ABC-2 family transporter</fullName>
    </recommendedName>
</protein>
<feature type="transmembrane region" description="Helical" evidence="1">
    <location>
        <begin position="20"/>
        <end position="37"/>
    </location>
</feature>
<evidence type="ECO:0000313" key="3">
    <source>
        <dbReference type="Proteomes" id="UP000295632"/>
    </source>
</evidence>
<evidence type="ECO:0008006" key="4">
    <source>
        <dbReference type="Google" id="ProtNLM"/>
    </source>
</evidence>
<feature type="transmembrane region" description="Helical" evidence="1">
    <location>
        <begin position="100"/>
        <end position="124"/>
    </location>
</feature>
<feature type="transmembrane region" description="Helical" evidence="1">
    <location>
        <begin position="163"/>
        <end position="188"/>
    </location>
</feature>
<feature type="transmembrane region" description="Helical" evidence="1">
    <location>
        <begin position="57"/>
        <end position="79"/>
    </location>
</feature>
<dbReference type="Proteomes" id="UP000295632">
    <property type="component" value="Unassembled WGS sequence"/>
</dbReference>
<evidence type="ECO:0000313" key="2">
    <source>
        <dbReference type="EMBL" id="TDQ38364.1"/>
    </source>
</evidence>
<name>A0A4R6U5Q2_9BACI</name>
<keyword evidence="1" id="KW-0812">Transmembrane</keyword>
<accession>A0A4R6U5Q2</accession>
<keyword evidence="3" id="KW-1185">Reference proteome</keyword>
<feature type="transmembrane region" description="Helical" evidence="1">
    <location>
        <begin position="195"/>
        <end position="216"/>
    </location>
</feature>
<keyword evidence="1" id="KW-1133">Transmembrane helix</keyword>
<keyword evidence="1" id="KW-0472">Membrane</keyword>
<dbReference type="OrthoDB" id="2573593at2"/>
<organism evidence="2 3">
    <name type="scientific">Aureibacillus halotolerans</name>
    <dbReference type="NCBI Taxonomy" id="1508390"/>
    <lineage>
        <taxon>Bacteria</taxon>
        <taxon>Bacillati</taxon>
        <taxon>Bacillota</taxon>
        <taxon>Bacilli</taxon>
        <taxon>Bacillales</taxon>
        <taxon>Bacillaceae</taxon>
        <taxon>Aureibacillus</taxon>
    </lineage>
</organism>
<gene>
    <name evidence="2" type="ORF">EV213_110111</name>
</gene>
<sequence>MSYRHSVVKELKESLHRKRILFIVFAFCLFYLFYASQKASYSFTNSLSLFTFFLENLLPMTFPLLAVFIYLGKFSAELNHRFIFYTRTRMALGKTIISKFLVNFMLTFAVFFLYVFITFLYAFYIDPFFGLTEYFNPDMTVAEMEKDRLERHTFTQLLVYGDFIYGVLYSTWVGVNAAVWSSFGFLLLLVMNRSYVALTIPYLAYLAQVFFFGNPTLQPYRFSFSVFPYGFTQQEIWTAFIPLGALVIICLALSLYVRLKFRTLDNFL</sequence>